<protein>
    <submittedName>
        <fullName evidence="1">Uncharacterized protein</fullName>
    </submittedName>
</protein>
<comment type="caution">
    <text evidence="1">The sequence shown here is derived from an EMBL/GenBank/DDBJ whole genome shotgun (WGS) entry which is preliminary data.</text>
</comment>
<dbReference type="EMBL" id="JABXBU010000001">
    <property type="protein sequence ID" value="KAF8797124.1"/>
    <property type="molecule type" value="Genomic_DNA"/>
</dbReference>
<gene>
    <name evidence="1" type="ORF">HNY73_001427</name>
</gene>
<proteinExistence type="predicted"/>
<evidence type="ECO:0000313" key="2">
    <source>
        <dbReference type="Proteomes" id="UP000807504"/>
    </source>
</evidence>
<reference evidence="1" key="1">
    <citation type="journal article" date="2020" name="bioRxiv">
        <title>Chromosome-level reference genome of the European wasp spider Argiope bruennichi: a resource for studies on range expansion and evolutionary adaptation.</title>
        <authorList>
            <person name="Sheffer M.M."/>
            <person name="Hoppe A."/>
            <person name="Krehenwinkel H."/>
            <person name="Uhl G."/>
            <person name="Kuss A.W."/>
            <person name="Jensen L."/>
            <person name="Jensen C."/>
            <person name="Gillespie R.G."/>
            <person name="Hoff K.J."/>
            <person name="Prost S."/>
        </authorList>
    </citation>
    <scope>NUCLEOTIDE SEQUENCE</scope>
</reference>
<organism evidence="1 2">
    <name type="scientific">Argiope bruennichi</name>
    <name type="common">Wasp spider</name>
    <name type="synonym">Aranea bruennichi</name>
    <dbReference type="NCBI Taxonomy" id="94029"/>
    <lineage>
        <taxon>Eukaryota</taxon>
        <taxon>Metazoa</taxon>
        <taxon>Ecdysozoa</taxon>
        <taxon>Arthropoda</taxon>
        <taxon>Chelicerata</taxon>
        <taxon>Arachnida</taxon>
        <taxon>Araneae</taxon>
        <taxon>Araneomorphae</taxon>
        <taxon>Entelegynae</taxon>
        <taxon>Araneoidea</taxon>
        <taxon>Araneidae</taxon>
        <taxon>Argiope</taxon>
    </lineage>
</organism>
<name>A0A8T0G196_ARGBR</name>
<keyword evidence="2" id="KW-1185">Reference proteome</keyword>
<reference evidence="1" key="2">
    <citation type="submission" date="2020-06" db="EMBL/GenBank/DDBJ databases">
        <authorList>
            <person name="Sheffer M."/>
        </authorList>
    </citation>
    <scope>NUCLEOTIDE SEQUENCE</scope>
</reference>
<dbReference type="AlphaFoldDB" id="A0A8T0G196"/>
<dbReference type="Proteomes" id="UP000807504">
    <property type="component" value="Unassembled WGS sequence"/>
</dbReference>
<accession>A0A8T0G196</accession>
<evidence type="ECO:0000313" key="1">
    <source>
        <dbReference type="EMBL" id="KAF8797124.1"/>
    </source>
</evidence>
<sequence length="66" mass="7035">MPEESSKVIMGIRQQETTCSLVLATSTTSAFLSSSWRSTLSTSEAYLSPNPALIAAGVLYSLMDGF</sequence>